<accession>A0A9N7VJB9</accession>
<dbReference type="GO" id="GO:0005634">
    <property type="term" value="C:nucleus"/>
    <property type="evidence" value="ECO:0007669"/>
    <property type="project" value="InterPro"/>
</dbReference>
<proteinExistence type="predicted"/>
<keyword evidence="2" id="KW-1185">Reference proteome</keyword>
<dbReference type="GO" id="GO:0005737">
    <property type="term" value="C:cytoplasm"/>
    <property type="evidence" value="ECO:0007669"/>
    <property type="project" value="TreeGrafter"/>
</dbReference>
<gene>
    <name evidence="1" type="ORF">PLEPLA_LOCUS41104</name>
</gene>
<reference evidence="1" key="1">
    <citation type="submission" date="2020-03" db="EMBL/GenBank/DDBJ databases">
        <authorList>
            <person name="Weist P."/>
        </authorList>
    </citation>
    <scope>NUCLEOTIDE SEQUENCE</scope>
</reference>
<dbReference type="PANTHER" id="PTHR10063">
    <property type="entry name" value="TUBERIN"/>
    <property type="match status" value="1"/>
</dbReference>
<evidence type="ECO:0000313" key="2">
    <source>
        <dbReference type="Proteomes" id="UP001153269"/>
    </source>
</evidence>
<name>A0A9N7VJB9_PLEPL</name>
<dbReference type="AlphaFoldDB" id="A0A9N7VJB9"/>
<dbReference type="PANTHER" id="PTHR10063:SF2">
    <property type="entry name" value="RAL GTPASE-ACTIVATING PROTEIN SUBUNIT ALPHA-2"/>
    <property type="match status" value="1"/>
</dbReference>
<dbReference type="GO" id="GO:0005096">
    <property type="term" value="F:GTPase activator activity"/>
    <property type="evidence" value="ECO:0007669"/>
    <property type="project" value="InterPro"/>
</dbReference>
<dbReference type="InterPro" id="IPR027107">
    <property type="entry name" value="Tuberin/Ral-act_asu"/>
</dbReference>
<comment type="caution">
    <text evidence="1">The sequence shown here is derived from an EMBL/GenBank/DDBJ whole genome shotgun (WGS) entry which is preliminary data.</text>
</comment>
<protein>
    <submittedName>
        <fullName evidence="1">Uncharacterized protein</fullName>
    </submittedName>
</protein>
<organism evidence="1 2">
    <name type="scientific">Pleuronectes platessa</name>
    <name type="common">European plaice</name>
    <dbReference type="NCBI Taxonomy" id="8262"/>
    <lineage>
        <taxon>Eukaryota</taxon>
        <taxon>Metazoa</taxon>
        <taxon>Chordata</taxon>
        <taxon>Craniata</taxon>
        <taxon>Vertebrata</taxon>
        <taxon>Euteleostomi</taxon>
        <taxon>Actinopterygii</taxon>
        <taxon>Neopterygii</taxon>
        <taxon>Teleostei</taxon>
        <taxon>Neoteleostei</taxon>
        <taxon>Acanthomorphata</taxon>
        <taxon>Carangaria</taxon>
        <taxon>Pleuronectiformes</taxon>
        <taxon>Pleuronectoidei</taxon>
        <taxon>Pleuronectidae</taxon>
        <taxon>Pleuronectes</taxon>
    </lineage>
</organism>
<evidence type="ECO:0000313" key="1">
    <source>
        <dbReference type="EMBL" id="CAB1453351.1"/>
    </source>
</evidence>
<dbReference type="Proteomes" id="UP001153269">
    <property type="component" value="Unassembled WGS sequence"/>
</dbReference>
<dbReference type="EMBL" id="CADEAL010004167">
    <property type="protein sequence ID" value="CAB1453351.1"/>
    <property type="molecule type" value="Genomic_DNA"/>
</dbReference>
<sequence>MFTRRGHGDVKKSTQKVLDPKKDVLTRLKHLRSLLDIIDKSELKAFFESNCSQIYFIFYESFITLESNLKQKGNKSQREELDSILFIFEQRQLQFPIQTVSSPVTFAQGRAVRMAANQNKKKISGTVCLSLFVQYVLS</sequence>